<dbReference type="CDD" id="cd02194">
    <property type="entry name" value="ThiL"/>
    <property type="match status" value="1"/>
</dbReference>
<feature type="binding site" evidence="2">
    <location>
        <position position="36"/>
    </location>
    <ligand>
        <name>Mg(2+)</name>
        <dbReference type="ChEBI" id="CHEBI:18420"/>
        <label>4</label>
    </ligand>
</feature>
<evidence type="ECO:0000256" key="2">
    <source>
        <dbReference type="HAMAP-Rule" id="MF_02128"/>
    </source>
</evidence>
<dbReference type="RefSeq" id="WP_155587289.1">
    <property type="nucleotide sequence ID" value="NZ_WFKQ01000005.1"/>
</dbReference>
<feature type="domain" description="PurM-like N-terminal" evidence="3">
    <location>
        <begin position="34"/>
        <end position="151"/>
    </location>
</feature>
<name>A0A844M1D9_9GAMM</name>
<proteinExistence type="inferred from homology"/>
<feature type="binding site" evidence="2">
    <location>
        <position position="222"/>
    </location>
    <ligand>
        <name>Mg(2+)</name>
        <dbReference type="ChEBI" id="CHEBI:18420"/>
        <label>3</label>
    </ligand>
</feature>
<feature type="binding site" evidence="2">
    <location>
        <position position="354"/>
    </location>
    <ligand>
        <name>substrate</name>
    </ligand>
</feature>
<dbReference type="InterPro" id="IPR010918">
    <property type="entry name" value="PurM-like_C_dom"/>
</dbReference>
<feature type="binding site" evidence="2">
    <location>
        <position position="86"/>
    </location>
    <ligand>
        <name>Mg(2+)</name>
        <dbReference type="ChEBI" id="CHEBI:18420"/>
        <label>3</label>
    </ligand>
</feature>
<keyword evidence="2" id="KW-0479">Metal-binding</keyword>
<feature type="binding site" evidence="2">
    <location>
        <begin position="134"/>
        <end position="135"/>
    </location>
    <ligand>
        <name>ATP</name>
        <dbReference type="ChEBI" id="CHEBI:30616"/>
    </ligand>
</feature>
<evidence type="ECO:0000313" key="6">
    <source>
        <dbReference type="Proteomes" id="UP000442109"/>
    </source>
</evidence>
<dbReference type="GO" id="GO:0009030">
    <property type="term" value="F:thiamine-phosphate kinase activity"/>
    <property type="evidence" value="ECO:0007669"/>
    <property type="project" value="UniProtKB-UniRule"/>
</dbReference>
<feature type="binding site" evidence="2">
    <location>
        <position position="36"/>
    </location>
    <ligand>
        <name>Mg(2+)</name>
        <dbReference type="ChEBI" id="CHEBI:18420"/>
        <label>3</label>
    </ligand>
</feature>
<feature type="binding site" evidence="2">
    <location>
        <position position="225"/>
    </location>
    <ligand>
        <name>Mg(2+)</name>
        <dbReference type="ChEBI" id="CHEBI:18420"/>
        <label>5</label>
    </ligand>
</feature>
<comment type="miscellaneous">
    <text evidence="2">Reaction mechanism of ThiL seems to utilize a direct, inline transfer of the gamma-phosphate of ATP to TMP rather than a phosphorylated enzyme intermediate.</text>
</comment>
<dbReference type="Pfam" id="PF02769">
    <property type="entry name" value="AIRS_C"/>
    <property type="match status" value="1"/>
</dbReference>
<keyword evidence="2 5" id="KW-0418">Kinase</keyword>
<dbReference type="Gene3D" id="3.30.1330.10">
    <property type="entry name" value="PurM-like, N-terminal domain"/>
    <property type="match status" value="1"/>
</dbReference>
<feature type="binding site" evidence="2">
    <location>
        <position position="60"/>
    </location>
    <ligand>
        <name>substrate</name>
    </ligand>
</feature>
<feature type="binding site" evidence="2">
    <location>
        <position position="86"/>
    </location>
    <ligand>
        <name>Mg(2+)</name>
        <dbReference type="ChEBI" id="CHEBI:18420"/>
        <label>2</label>
    </ligand>
</feature>
<dbReference type="EC" id="2.7.4.16" evidence="2"/>
<dbReference type="InterPro" id="IPR036676">
    <property type="entry name" value="PurM-like_C_sf"/>
</dbReference>
<keyword evidence="2" id="KW-0547">Nucleotide-binding</keyword>
<dbReference type="InterPro" id="IPR036921">
    <property type="entry name" value="PurM-like_N_sf"/>
</dbReference>
<dbReference type="GO" id="GO:0000287">
    <property type="term" value="F:magnesium ion binding"/>
    <property type="evidence" value="ECO:0007669"/>
    <property type="project" value="UniProtKB-UniRule"/>
</dbReference>
<comment type="caution">
    <text evidence="2">Lacks conserved residue(s) required for the propagation of feature annotation.</text>
</comment>
<feature type="domain" description="PurM-like C-terminal" evidence="4">
    <location>
        <begin position="165"/>
        <end position="278"/>
    </location>
</feature>
<organism evidence="5 6">
    <name type="scientific">Psychrobacter sanguinis</name>
    <dbReference type="NCBI Taxonomy" id="861445"/>
    <lineage>
        <taxon>Bacteria</taxon>
        <taxon>Pseudomonadati</taxon>
        <taxon>Pseudomonadota</taxon>
        <taxon>Gammaproteobacteria</taxon>
        <taxon>Moraxellales</taxon>
        <taxon>Moraxellaceae</taxon>
        <taxon>Psychrobacter</taxon>
    </lineage>
</organism>
<sequence length="372" mass="40339">MTEFELISRYFTAASSEQALSQSVACTTIAKGVGDDAAVVALSSPTQWVTCVDTLVQGRHFAEDWEQVETLAFAIGYKSVAVNVSDIAAMGAKPHSILLALALPQQLAKEAWLSDFAKGLFHACSQFGVQLIGGDTTRSEKLVISVTANGFIDKALTPIYRSGAQVGDKVYVSGTLGDACYALYHPDTQVGKQLSHRLNMPTPRISLGNTLAAEGDVTAMIDVSDGLVQDLSHICEQSDVAVRLHLDKLPTSSALQNIELTQRLRCQLTGGDDYELLFTLPASVSLSETLMSTVFTQITCIGEVVAIDKSVDSRAEDLNQNSDKLSLIELRYQGQRLSKQAPYPFTEYPDLKGYQHFSHASQLIAEHTDDTQ</sequence>
<dbReference type="SUPFAM" id="SSF55326">
    <property type="entry name" value="PurM N-terminal domain-like"/>
    <property type="match status" value="1"/>
</dbReference>
<dbReference type="InterPro" id="IPR016188">
    <property type="entry name" value="PurM-like_N"/>
</dbReference>
<dbReference type="GO" id="GO:0009229">
    <property type="term" value="P:thiamine diphosphate biosynthetic process"/>
    <property type="evidence" value="ECO:0007669"/>
    <property type="project" value="UniProtKB-UniRule"/>
</dbReference>
<dbReference type="OrthoDB" id="9802811at2"/>
<dbReference type="AlphaFoldDB" id="A0A844M1D9"/>
<feature type="binding site" evidence="2">
    <location>
        <position position="161"/>
    </location>
    <ligand>
        <name>ATP</name>
        <dbReference type="ChEBI" id="CHEBI:30616"/>
    </ligand>
</feature>
<comment type="caution">
    <text evidence="5">The sequence shown here is derived from an EMBL/GenBank/DDBJ whole genome shotgun (WGS) entry which is preliminary data.</text>
</comment>
<dbReference type="SUPFAM" id="SSF56042">
    <property type="entry name" value="PurM C-terminal domain-like"/>
    <property type="match status" value="1"/>
</dbReference>
<evidence type="ECO:0000259" key="4">
    <source>
        <dbReference type="Pfam" id="PF02769"/>
    </source>
</evidence>
<dbReference type="Gene3D" id="3.90.650.10">
    <property type="entry name" value="PurM-like C-terminal domain"/>
    <property type="match status" value="1"/>
</dbReference>
<dbReference type="HAMAP" id="MF_02128">
    <property type="entry name" value="TMP_kinase"/>
    <property type="match status" value="1"/>
</dbReference>
<evidence type="ECO:0000313" key="5">
    <source>
        <dbReference type="EMBL" id="MUG32614.1"/>
    </source>
</evidence>
<keyword evidence="2" id="KW-0460">Magnesium</keyword>
<dbReference type="InterPro" id="IPR006283">
    <property type="entry name" value="ThiL-like"/>
</dbReference>
<feature type="binding site" evidence="2">
    <location>
        <position position="53"/>
    </location>
    <ligand>
        <name>Mg(2+)</name>
        <dbReference type="ChEBI" id="CHEBI:18420"/>
        <label>2</label>
    </ligand>
</feature>
<keyword evidence="2" id="KW-0067">ATP-binding</keyword>
<comment type="catalytic activity">
    <reaction evidence="2">
        <text>thiamine phosphate + ATP = thiamine diphosphate + ADP</text>
        <dbReference type="Rhea" id="RHEA:15913"/>
        <dbReference type="ChEBI" id="CHEBI:30616"/>
        <dbReference type="ChEBI" id="CHEBI:37575"/>
        <dbReference type="ChEBI" id="CHEBI:58937"/>
        <dbReference type="ChEBI" id="CHEBI:456216"/>
        <dbReference type="EC" id="2.7.4.16"/>
    </reaction>
</comment>
<dbReference type="NCBIfam" id="TIGR01379">
    <property type="entry name" value="thiL"/>
    <property type="match status" value="1"/>
</dbReference>
<dbReference type="EMBL" id="WFKQ01000005">
    <property type="protein sequence ID" value="MUG32614.1"/>
    <property type="molecule type" value="Genomic_DNA"/>
</dbReference>
<dbReference type="PANTHER" id="PTHR30270">
    <property type="entry name" value="THIAMINE-MONOPHOSPHATE KINASE"/>
    <property type="match status" value="1"/>
</dbReference>
<reference evidence="5 6" key="1">
    <citation type="journal article" date="2019" name="PLoS ONE">
        <title>Pup mortality in New Zealand sea lions (Phocarctos hookeri) at Enderby Island, Auckland Islands, 2013-18.</title>
        <authorList>
            <person name="Michael S.A."/>
            <person name="Hayman D.T.S."/>
            <person name="Gray R."/>
            <person name="Zhang J."/>
            <person name="Rogers L."/>
            <person name="Roe W.D."/>
        </authorList>
    </citation>
    <scope>NUCLEOTIDE SEQUENCE [LARGE SCALE GENOMIC DNA]</scope>
    <source>
        <strain evidence="5 6">SM868</strain>
    </source>
</reference>
<evidence type="ECO:0000259" key="3">
    <source>
        <dbReference type="Pfam" id="PF00586"/>
    </source>
</evidence>
<keyword evidence="1 2" id="KW-0784">Thiamine biosynthesis</keyword>
<feature type="binding site" evidence="2">
    <location>
        <position position="53"/>
    </location>
    <ligand>
        <name>Mg(2+)</name>
        <dbReference type="ChEBI" id="CHEBI:18420"/>
        <label>1</label>
    </ligand>
</feature>
<protein>
    <recommendedName>
        <fullName evidence="2">Thiamine-monophosphate kinase</fullName>
        <shortName evidence="2">TMP kinase</shortName>
        <shortName evidence="2">Thiamine-phosphate kinase</shortName>
        <ecNumber evidence="2">2.7.4.16</ecNumber>
    </recommendedName>
</protein>
<dbReference type="Pfam" id="PF00586">
    <property type="entry name" value="AIRS"/>
    <property type="match status" value="1"/>
</dbReference>
<keyword evidence="6" id="KW-1185">Reference proteome</keyword>
<feature type="binding site" evidence="2">
    <location>
        <position position="272"/>
    </location>
    <ligand>
        <name>substrate</name>
    </ligand>
</feature>
<dbReference type="GO" id="GO:0005524">
    <property type="term" value="F:ATP binding"/>
    <property type="evidence" value="ECO:0007669"/>
    <property type="project" value="UniProtKB-UniRule"/>
</dbReference>
<evidence type="ECO:0000256" key="1">
    <source>
        <dbReference type="ARBA" id="ARBA00022977"/>
    </source>
</evidence>
<dbReference type="UniPathway" id="UPA00060">
    <property type="reaction ID" value="UER00142"/>
</dbReference>
<dbReference type="Proteomes" id="UP000442109">
    <property type="component" value="Unassembled WGS sequence"/>
</dbReference>
<accession>A0A844M1D9</accession>
<comment type="pathway">
    <text evidence="2">Cofactor biosynthesis; thiamine diphosphate biosynthesis; thiamine diphosphate from thiamine phosphate: step 1/1.</text>
</comment>
<gene>
    <name evidence="2 5" type="primary">thiL</name>
    <name evidence="5" type="ORF">GB996_07365</name>
</gene>
<feature type="binding site" evidence="2">
    <location>
        <position position="224"/>
    </location>
    <ligand>
        <name>ATP</name>
        <dbReference type="ChEBI" id="CHEBI:30616"/>
    </ligand>
</feature>
<comment type="similarity">
    <text evidence="2">Belongs to the thiamine-monophosphate kinase family.</text>
</comment>
<dbReference type="GO" id="GO:0009228">
    <property type="term" value="P:thiamine biosynthetic process"/>
    <property type="evidence" value="ECO:0007669"/>
    <property type="project" value="UniProtKB-KW"/>
</dbReference>
<dbReference type="PANTHER" id="PTHR30270:SF0">
    <property type="entry name" value="THIAMINE-MONOPHOSPHATE KINASE"/>
    <property type="match status" value="1"/>
</dbReference>
<comment type="function">
    <text evidence="2">Catalyzes the ATP-dependent phosphorylation of thiamine-monophosphate (TMP) to form thiamine-pyrophosphate (TPP), the active form of vitamin B1.</text>
</comment>
<feature type="binding site" evidence="2">
    <location>
        <position position="86"/>
    </location>
    <ligand>
        <name>Mg(2+)</name>
        <dbReference type="ChEBI" id="CHEBI:18420"/>
        <label>4</label>
    </ligand>
</feature>
<feature type="binding site" evidence="2">
    <location>
        <position position="135"/>
    </location>
    <ligand>
        <name>Mg(2+)</name>
        <dbReference type="ChEBI" id="CHEBI:18420"/>
        <label>1</label>
    </ligand>
</feature>
<keyword evidence="2 5" id="KW-0808">Transferase</keyword>